<evidence type="ECO:0000256" key="1">
    <source>
        <dbReference type="SAM" id="MobiDB-lite"/>
    </source>
</evidence>
<dbReference type="EMBL" id="QOIP01000009">
    <property type="protein sequence ID" value="RLU18827.1"/>
    <property type="molecule type" value="Genomic_DNA"/>
</dbReference>
<accession>A0A3L8DEC4</accession>
<gene>
    <name evidence="2" type="ORF">DMN91_009184</name>
</gene>
<evidence type="ECO:0000313" key="2">
    <source>
        <dbReference type="EMBL" id="RLU18827.1"/>
    </source>
</evidence>
<name>A0A3L8DEC4_OOCBI</name>
<protein>
    <submittedName>
        <fullName evidence="2">Uncharacterized protein</fullName>
    </submittedName>
</protein>
<proteinExistence type="predicted"/>
<organism evidence="2">
    <name type="scientific">Ooceraea biroi</name>
    <name type="common">Clonal raider ant</name>
    <name type="synonym">Cerapachys biroi</name>
    <dbReference type="NCBI Taxonomy" id="2015173"/>
    <lineage>
        <taxon>Eukaryota</taxon>
        <taxon>Metazoa</taxon>
        <taxon>Ecdysozoa</taxon>
        <taxon>Arthropoda</taxon>
        <taxon>Hexapoda</taxon>
        <taxon>Insecta</taxon>
        <taxon>Pterygota</taxon>
        <taxon>Neoptera</taxon>
        <taxon>Endopterygota</taxon>
        <taxon>Hymenoptera</taxon>
        <taxon>Apocrita</taxon>
        <taxon>Aculeata</taxon>
        <taxon>Formicoidea</taxon>
        <taxon>Formicidae</taxon>
        <taxon>Dorylinae</taxon>
        <taxon>Ooceraea</taxon>
    </lineage>
</organism>
<sequence length="142" mass="16300">MDLAIDISFSPKVQIQRSERKRYYPLPWESGDFRTLENGVFAKFVKESLKERSKDQTKRSDWWHSMGDYKVRASDQMSVERSVFMVVKLHENDGRTDVPAKRGAAVKQKRKREGKDTGEVGCTSGNMGQYKGMNGDSVLLVY</sequence>
<reference evidence="2" key="2">
    <citation type="submission" date="2018-07" db="EMBL/GenBank/DDBJ databases">
        <authorList>
            <person name="Mckenzie S.K."/>
            <person name="Kronauer D.J.C."/>
        </authorList>
    </citation>
    <scope>NUCLEOTIDE SEQUENCE</scope>
    <source>
        <strain evidence="2">Clonal line C1</strain>
    </source>
</reference>
<comment type="caution">
    <text evidence="2">The sequence shown here is derived from an EMBL/GenBank/DDBJ whole genome shotgun (WGS) entry which is preliminary data.</text>
</comment>
<feature type="region of interest" description="Disordered" evidence="1">
    <location>
        <begin position="95"/>
        <end position="120"/>
    </location>
</feature>
<dbReference type="Proteomes" id="UP000279307">
    <property type="component" value="Chromosome 9"/>
</dbReference>
<reference evidence="2" key="1">
    <citation type="journal article" date="2018" name="Genome Res.">
        <title>The genomic architecture and molecular evolution of ant odorant receptors.</title>
        <authorList>
            <person name="McKenzie S.K."/>
            <person name="Kronauer D.J.C."/>
        </authorList>
    </citation>
    <scope>NUCLEOTIDE SEQUENCE [LARGE SCALE GENOMIC DNA]</scope>
    <source>
        <strain evidence="2">Clonal line C1</strain>
    </source>
</reference>
<dbReference type="AlphaFoldDB" id="A0A3L8DEC4"/>